<evidence type="ECO:0000256" key="3">
    <source>
        <dbReference type="ARBA" id="ARBA00023128"/>
    </source>
</evidence>
<dbReference type="InterPro" id="IPR003213">
    <property type="entry name" value="Cyt_c_oxidase_su6B"/>
</dbReference>
<protein>
    <submittedName>
        <fullName evidence="5">Uncharacterized protein</fullName>
    </submittedName>
</protein>
<reference evidence="6" key="1">
    <citation type="submission" date="2016-02" db="EMBL/GenBank/DDBJ databases">
        <title>Comparative genomics of biotechnologically important yeasts.</title>
        <authorList>
            <consortium name="DOE Joint Genome Institute"/>
            <person name="Riley R."/>
            <person name="Haridas S."/>
            <person name="Wolfe K.H."/>
            <person name="Lopes M.R."/>
            <person name="Hittinger C.T."/>
            <person name="Goker M."/>
            <person name="Salamov A."/>
            <person name="Wisecaver J."/>
            <person name="Long T.M."/>
            <person name="Aerts A.L."/>
            <person name="Barry K."/>
            <person name="Choi C."/>
            <person name="Clum A."/>
            <person name="Coughlan A.Y."/>
            <person name="Deshpande S."/>
            <person name="Douglass A.P."/>
            <person name="Hanson S.J."/>
            <person name="Klenk H.-P."/>
            <person name="Labutti K."/>
            <person name="Lapidus A."/>
            <person name="Lindquist E."/>
            <person name="Lipzen A."/>
            <person name="Meier-Kolthoff J.P."/>
            <person name="Ohm R.A."/>
            <person name="Otillar R.P."/>
            <person name="Pangilinan J."/>
            <person name="Peng Y."/>
            <person name="Rokas A."/>
            <person name="Rosa C.A."/>
            <person name="Scheuner C."/>
            <person name="Sibirny A.A."/>
            <person name="Slot J.C."/>
            <person name="Stielow J.B."/>
            <person name="Sun H."/>
            <person name="Kurtzman C.P."/>
            <person name="Blackwell M."/>
            <person name="Jeffries T.W."/>
            <person name="Grigoriev I.V."/>
        </authorList>
    </citation>
    <scope>NUCLEOTIDE SEQUENCE [LARGE SCALE GENOMIC DNA]</scope>
    <source>
        <strain evidence="6">NRRL Y-17796</strain>
    </source>
</reference>
<gene>
    <name evidence="5" type="ORF">CANCADRAFT_23961</name>
</gene>
<dbReference type="InterPro" id="IPR036549">
    <property type="entry name" value="CX6/COA6-like_sf"/>
</dbReference>
<dbReference type="Proteomes" id="UP000095023">
    <property type="component" value="Unassembled WGS sequence"/>
</dbReference>
<dbReference type="GO" id="GO:0045277">
    <property type="term" value="C:respiratory chain complex IV"/>
    <property type="evidence" value="ECO:0007669"/>
    <property type="project" value="EnsemblFungi"/>
</dbReference>
<dbReference type="PANTHER" id="PTHR46281">
    <property type="entry name" value="CYTOCHROME C OXIDASE SUBUNIT 6B"/>
    <property type="match status" value="1"/>
</dbReference>
<dbReference type="PROSITE" id="PS51808">
    <property type="entry name" value="CHCH"/>
    <property type="match status" value="1"/>
</dbReference>
<feature type="non-terminal residue" evidence="5">
    <location>
        <position position="1"/>
    </location>
</feature>
<dbReference type="GO" id="GO:0031966">
    <property type="term" value="C:mitochondrial membrane"/>
    <property type="evidence" value="ECO:0007669"/>
    <property type="project" value="EnsemblFungi"/>
</dbReference>
<keyword evidence="6" id="KW-1185">Reference proteome</keyword>
<comment type="subcellular location">
    <subcellularLocation>
        <location evidence="1">Mitochondrion</location>
    </subcellularLocation>
</comment>
<dbReference type="GO" id="GO:0033617">
    <property type="term" value="P:mitochondrial respiratory chain complex IV assembly"/>
    <property type="evidence" value="ECO:0007669"/>
    <property type="project" value="EnsemblFungi"/>
</dbReference>
<keyword evidence="3" id="KW-0496">Mitochondrion</keyword>
<evidence type="ECO:0000256" key="2">
    <source>
        <dbReference type="ARBA" id="ARBA00006425"/>
    </source>
</evidence>
<dbReference type="Gene3D" id="1.10.10.140">
    <property type="entry name" value="Cytochrome c oxidase, subunit VIb"/>
    <property type="match status" value="1"/>
</dbReference>
<dbReference type="GO" id="GO:0004129">
    <property type="term" value="F:cytochrome-c oxidase activity"/>
    <property type="evidence" value="ECO:0007669"/>
    <property type="project" value="EnsemblFungi"/>
</dbReference>
<evidence type="ECO:0000313" key="6">
    <source>
        <dbReference type="Proteomes" id="UP000095023"/>
    </source>
</evidence>
<organism evidence="5 6">
    <name type="scientific">Tortispora caseinolytica NRRL Y-17796</name>
    <dbReference type="NCBI Taxonomy" id="767744"/>
    <lineage>
        <taxon>Eukaryota</taxon>
        <taxon>Fungi</taxon>
        <taxon>Dikarya</taxon>
        <taxon>Ascomycota</taxon>
        <taxon>Saccharomycotina</taxon>
        <taxon>Trigonopsidomycetes</taxon>
        <taxon>Trigonopsidales</taxon>
        <taxon>Trigonopsidaceae</taxon>
        <taxon>Tortispora</taxon>
    </lineage>
</organism>
<accession>A0A1E4TE93</accession>
<keyword evidence="4" id="KW-1015">Disulfide bond</keyword>
<proteinExistence type="inferred from homology"/>
<dbReference type="OrthoDB" id="1107506at2759"/>
<evidence type="ECO:0000256" key="4">
    <source>
        <dbReference type="ARBA" id="ARBA00023157"/>
    </source>
</evidence>
<dbReference type="CDD" id="cd00926">
    <property type="entry name" value="Cyt_c_Oxidase_VIb"/>
    <property type="match status" value="1"/>
</dbReference>
<comment type="similarity">
    <text evidence="2">Belongs to the cytochrome c oxidase subunit 6B family.</text>
</comment>
<dbReference type="EMBL" id="KV453842">
    <property type="protein sequence ID" value="ODV90092.1"/>
    <property type="molecule type" value="Genomic_DNA"/>
</dbReference>
<dbReference type="PANTHER" id="PTHR46281:SF8">
    <property type="entry name" value="CYTOCHROME C OXIDASE SUBUNIT 12, MITOCHONDRIAL"/>
    <property type="match status" value="1"/>
</dbReference>
<dbReference type="SUPFAM" id="SSF47694">
    <property type="entry name" value="Cytochrome c oxidase subunit h"/>
    <property type="match status" value="1"/>
</dbReference>
<name>A0A1E4TE93_9ASCO</name>
<evidence type="ECO:0000256" key="1">
    <source>
        <dbReference type="ARBA" id="ARBA00004173"/>
    </source>
</evidence>
<dbReference type="InterPro" id="IPR048280">
    <property type="entry name" value="COX6B-like"/>
</dbReference>
<dbReference type="GO" id="GO:0005758">
    <property type="term" value="C:mitochondrial intermembrane space"/>
    <property type="evidence" value="ECO:0007669"/>
    <property type="project" value="EnsemblFungi"/>
</dbReference>
<dbReference type="GO" id="GO:0006123">
    <property type="term" value="P:mitochondrial electron transport, cytochrome c to oxygen"/>
    <property type="evidence" value="ECO:0007669"/>
    <property type="project" value="EnsemblFungi"/>
</dbReference>
<dbReference type="AlphaFoldDB" id="A0A1E4TE93"/>
<sequence>RFPLINQSRHCWQSFVDYHRCINNRGEDFEPCKQFYYTYKSLCPDAWTEKWNEQVRK</sequence>
<evidence type="ECO:0000313" key="5">
    <source>
        <dbReference type="EMBL" id="ODV90092.1"/>
    </source>
</evidence>
<dbReference type="Pfam" id="PF02297">
    <property type="entry name" value="COX6B"/>
    <property type="match status" value="1"/>
</dbReference>